<gene>
    <name evidence="1" type="ORF">CBM2607_20430</name>
</gene>
<proteinExistence type="predicted"/>
<reference evidence="1 2" key="1">
    <citation type="submission" date="2018-01" db="EMBL/GenBank/DDBJ databases">
        <authorList>
            <person name="Clerissi C."/>
        </authorList>
    </citation>
    <scope>NUCLEOTIDE SEQUENCE [LARGE SCALE GENOMIC DNA]</scope>
    <source>
        <strain evidence="1">Cupriavidus taiwanensis STM 6160</strain>
    </source>
</reference>
<dbReference type="EMBL" id="LT984806">
    <property type="protein sequence ID" value="SPD48436.1"/>
    <property type="molecule type" value="Genomic_DNA"/>
</dbReference>
<evidence type="ECO:0000313" key="2">
    <source>
        <dbReference type="Proteomes" id="UP000255168"/>
    </source>
</evidence>
<organism evidence="1 2">
    <name type="scientific">Cupriavidus neocaledonicus</name>
    <dbReference type="NCBI Taxonomy" id="1040979"/>
    <lineage>
        <taxon>Bacteria</taxon>
        <taxon>Pseudomonadati</taxon>
        <taxon>Pseudomonadota</taxon>
        <taxon>Betaproteobacteria</taxon>
        <taxon>Burkholderiales</taxon>
        <taxon>Burkholderiaceae</taxon>
        <taxon>Cupriavidus</taxon>
    </lineage>
</organism>
<dbReference type="Proteomes" id="UP000255168">
    <property type="component" value="Chromosome I"/>
</dbReference>
<accession>A0A375HBZ5</accession>
<dbReference type="AlphaFoldDB" id="A0A375HBZ5"/>
<name>A0A375HBZ5_9BURK</name>
<evidence type="ECO:0000313" key="1">
    <source>
        <dbReference type="EMBL" id="SPD48436.1"/>
    </source>
</evidence>
<protein>
    <submittedName>
        <fullName evidence="1">Uncharacterized protein</fullName>
    </submittedName>
</protein>
<sequence>MSLESIHLAERELAKGDLVVVGEDELTHMMARESISCPTGKTRCHVSKVVGTFVRRSRDVIHERHVSLSCPSILPPTFSKFVPYETRTKTEHKQNARRTYSGHKSYKGRLLRDIFSSKFSSRSQLFTFEVVLRHFHSCAMHL</sequence>